<organism evidence="2 3">
    <name type="scientific">Streptomyces endophyticus</name>
    <dbReference type="NCBI Taxonomy" id="714166"/>
    <lineage>
        <taxon>Bacteria</taxon>
        <taxon>Bacillati</taxon>
        <taxon>Actinomycetota</taxon>
        <taxon>Actinomycetes</taxon>
        <taxon>Kitasatosporales</taxon>
        <taxon>Streptomycetaceae</taxon>
        <taxon>Streptomyces</taxon>
    </lineage>
</organism>
<evidence type="ECO:0000313" key="2">
    <source>
        <dbReference type="EMBL" id="MEB8339517.1"/>
    </source>
</evidence>
<dbReference type="RefSeq" id="WP_326017714.1">
    <property type="nucleotide sequence ID" value="NZ_JAOZYC010000122.1"/>
</dbReference>
<comment type="caution">
    <text evidence="2">The sequence shown here is derived from an EMBL/GenBank/DDBJ whole genome shotgun (WGS) entry which is preliminary data.</text>
</comment>
<name>A0ABU6F668_9ACTN</name>
<dbReference type="Proteomes" id="UP001354931">
    <property type="component" value="Unassembled WGS sequence"/>
</dbReference>
<gene>
    <name evidence="2" type="ORF">OKJ99_18665</name>
</gene>
<proteinExistence type="predicted"/>
<evidence type="ECO:0008006" key="4">
    <source>
        <dbReference type="Google" id="ProtNLM"/>
    </source>
</evidence>
<reference evidence="2 3" key="1">
    <citation type="submission" date="2022-10" db="EMBL/GenBank/DDBJ databases">
        <authorList>
            <person name="Xie J."/>
            <person name="Shen N."/>
        </authorList>
    </citation>
    <scope>NUCLEOTIDE SEQUENCE [LARGE SCALE GENOMIC DNA]</scope>
    <source>
        <strain evidence="2 3">YIM65594</strain>
    </source>
</reference>
<evidence type="ECO:0000256" key="1">
    <source>
        <dbReference type="SAM" id="MobiDB-lite"/>
    </source>
</evidence>
<keyword evidence="3" id="KW-1185">Reference proteome</keyword>
<feature type="region of interest" description="Disordered" evidence="1">
    <location>
        <begin position="81"/>
        <end position="101"/>
    </location>
</feature>
<protein>
    <recommendedName>
        <fullName evidence="4">Secreted protein</fullName>
    </recommendedName>
</protein>
<sequence>MMTAWSPSGALRSRSTAIPLRLLGLGVLLFGLLYTHAVSPESTVGHVASGSGTSTAIAGHTAPGPEQPVAIATHGPAEAPVDHHGGDSHGQQHALDECGLGQPSQGPALGLPCLTSLSSAAETVVPPLVHIRPSAVRGFVVPIPHAAESPVLRI</sequence>
<dbReference type="EMBL" id="JAOZYC010000122">
    <property type="protein sequence ID" value="MEB8339517.1"/>
    <property type="molecule type" value="Genomic_DNA"/>
</dbReference>
<evidence type="ECO:0000313" key="3">
    <source>
        <dbReference type="Proteomes" id="UP001354931"/>
    </source>
</evidence>
<accession>A0ABU6F668</accession>